<dbReference type="SUPFAM" id="SSF55486">
    <property type="entry name" value="Metalloproteases ('zincins'), catalytic domain"/>
    <property type="match status" value="2"/>
</dbReference>
<dbReference type="Gene3D" id="3.40.390.10">
    <property type="entry name" value="Collagenase (Catalytic Domain)"/>
    <property type="match status" value="2"/>
</dbReference>
<accession>A0AA39KXU1</accession>
<proteinExistence type="predicted"/>
<reference evidence="1" key="1">
    <citation type="journal article" date="2023" name="bioRxiv">
        <title>Scaffold-level genome assemblies of two parasitoid biocontrol wasps reveal the parthenogenesis mechanism and an associated novel virus.</title>
        <authorList>
            <person name="Inwood S."/>
            <person name="Skelly J."/>
            <person name="Guhlin J."/>
            <person name="Harrop T."/>
            <person name="Goldson S."/>
            <person name="Dearden P."/>
        </authorList>
    </citation>
    <scope>NUCLEOTIDE SEQUENCE</scope>
    <source>
        <strain evidence="1">Irish</strain>
        <tissue evidence="1">Whole body</tissue>
    </source>
</reference>
<dbReference type="EMBL" id="JAQQBS010000001">
    <property type="protein sequence ID" value="KAK0177729.1"/>
    <property type="molecule type" value="Genomic_DNA"/>
</dbReference>
<dbReference type="Proteomes" id="UP001168990">
    <property type="component" value="Unassembled WGS sequence"/>
</dbReference>
<comment type="caution">
    <text evidence="1">The sequence shown here is derived from an EMBL/GenBank/DDBJ whole genome shotgun (WGS) entry which is preliminary data.</text>
</comment>
<dbReference type="GO" id="GO:0008237">
    <property type="term" value="F:metallopeptidase activity"/>
    <property type="evidence" value="ECO:0007669"/>
    <property type="project" value="InterPro"/>
</dbReference>
<gene>
    <name evidence="1" type="ORF">PV328_001749</name>
</gene>
<name>A0AA39KXU1_9HYME</name>
<evidence type="ECO:0000313" key="2">
    <source>
        <dbReference type="Proteomes" id="UP001168990"/>
    </source>
</evidence>
<evidence type="ECO:0000313" key="1">
    <source>
        <dbReference type="EMBL" id="KAK0177729.1"/>
    </source>
</evidence>
<dbReference type="InterPro" id="IPR024079">
    <property type="entry name" value="MetalloPept_cat_dom_sf"/>
</dbReference>
<organism evidence="1 2">
    <name type="scientific">Microctonus aethiopoides</name>
    <dbReference type="NCBI Taxonomy" id="144406"/>
    <lineage>
        <taxon>Eukaryota</taxon>
        <taxon>Metazoa</taxon>
        <taxon>Ecdysozoa</taxon>
        <taxon>Arthropoda</taxon>
        <taxon>Hexapoda</taxon>
        <taxon>Insecta</taxon>
        <taxon>Pterygota</taxon>
        <taxon>Neoptera</taxon>
        <taxon>Endopterygota</taxon>
        <taxon>Hymenoptera</taxon>
        <taxon>Apocrita</taxon>
        <taxon>Ichneumonoidea</taxon>
        <taxon>Braconidae</taxon>
        <taxon>Euphorinae</taxon>
        <taxon>Microctonus</taxon>
    </lineage>
</organism>
<sequence>MSPFWEYDRSKRSPTDNDPRKLEAMIIDENGKFIHLQWMKARQTLANEHLPIWTAHLNNWGTYHKMHPELSRAVGDFVAYHDLEQNSAVLYKKSQKTLIGSIGTKYYINDLPINLLHKCHKVGGPYLAISPHDSHRATDHPEPAEDVIKRFENCGDLSPLSENLPSSSKKPLNKREINSIYHNTTKIRKRREEPEHFYLEILLFVPHSIVTHHKNVVLESYLLGVLIFHLVYFNSIDMAYAKLQTNDLNIHINLAGIIIEDDRGAFDAVIDYTRYVTKPHVGELFHNRFLRYLEYYDLPFERDSIDMIYLTTESLIQSEYIKGLVLGLTWNKIDRYRTRQIYKRSDIVPLATAIYTFKLFEFCVGAHEIGHALGIPHDTQNEEVKKGHQCHSLMQEHAPHCFNCMNLSPESINRLQEITRYLSRAVGGFVAYHDLEQNSAVLYDTHRKTLSGSIGTKYHITGLPITLLHQCHKVKGPYLKIGRHVSHRTTDHPEPPNDVIGRFENCGERSSLSDISPFSSQKPHSSENSIFKTKEKKCDKDKCCKNLLLERYLLGIIRFHLLYFNSIDMLYANLQTNDLHIHINLAGIIIEDDKGAFDSVIDYSKHAIKPHLGELYYSRFLRYLEYYDLPYEKDSIDLIFITNSHQVLSEHHAKPLGLTRNDINRYRTRQIYKRIDNVPLTIAIFTGNLYEYCVGAHEIGHALMIPHDPSDIELMKNGQCYGIMQISGPNCVSCINWSHESINSLQDFTRFHKDRCFLLNYPRSLNPPGPRIDLDLEFTLGFNSLNDDGVLAFL</sequence>
<keyword evidence="2" id="KW-1185">Reference proteome</keyword>
<dbReference type="AlphaFoldDB" id="A0AA39KXU1"/>
<reference evidence="1" key="2">
    <citation type="submission" date="2023-03" db="EMBL/GenBank/DDBJ databases">
        <authorList>
            <person name="Inwood S.N."/>
            <person name="Skelly J.G."/>
            <person name="Guhlin J."/>
            <person name="Harrop T.W.R."/>
            <person name="Goldson S.G."/>
            <person name="Dearden P.K."/>
        </authorList>
    </citation>
    <scope>NUCLEOTIDE SEQUENCE</scope>
    <source>
        <strain evidence="1">Irish</strain>
        <tissue evidence="1">Whole body</tissue>
    </source>
</reference>
<protein>
    <submittedName>
        <fullName evidence="1">Uncharacterized protein</fullName>
    </submittedName>
</protein>